<feature type="repeat" description="PPR" evidence="3">
    <location>
        <begin position="219"/>
        <end position="253"/>
    </location>
</feature>
<evidence type="ECO:0000256" key="1">
    <source>
        <dbReference type="ARBA" id="ARBA00007626"/>
    </source>
</evidence>
<dbReference type="PANTHER" id="PTHR46128">
    <property type="entry name" value="MITOCHONDRIAL GROUP I INTRON SPLICING FACTOR CCM1"/>
    <property type="match status" value="1"/>
</dbReference>
<protein>
    <recommendedName>
        <fullName evidence="6">Pentatricopeptide repeat-containing protein</fullName>
    </recommendedName>
</protein>
<dbReference type="PROSITE" id="PS51375">
    <property type="entry name" value="PPR"/>
    <property type="match status" value="7"/>
</dbReference>
<feature type="repeat" description="PPR" evidence="3">
    <location>
        <begin position="254"/>
        <end position="288"/>
    </location>
</feature>
<dbReference type="OrthoDB" id="185373at2759"/>
<dbReference type="InterPro" id="IPR011990">
    <property type="entry name" value="TPR-like_helical_dom_sf"/>
</dbReference>
<sequence length="504" mass="57212">MQELIIARGFSPLLLARHRVFSSLSIQTQRQELLVLHENHQASDDARRIRNAIKGVRSRVVEDIVRSLQSDHPCSTINLTTNLVDGLLHGFGDDWKSALGLFNWAASRPGYAHSQFACDRVVDMLGRMRQFERMWDFVGEIRGGGCFSFTLGTVAKIMRRLVGAGRWRDAVKVFDDLPSMGFEQDVESMNLLLDALCKDGKVEVAREVFAVLKAQISPNAYTFNILVHGWCKVRRMDEAKWTMQEFEGYGFRPSVITYSTLLKAYCRRLNFARVYEMLDEMQSAGCPPNVVTYTVIMKSIARSGRLEESARVLERMRTSCCRPDTFFYNCLINALGKAGQVQEAFQMFEVDMRADGVDRSVSTYNTVIAVLCQDDRDRDALNVLKEMENSASMKPDLQTYAPLLKMCLKTITMKEELLSELLNDIVNKHHLSLDLSTYSLLIHGLCKTGNIGWACNLFEEMVEMDISPRTQTCRLLLDEAGQRGLYDIVERIKSALKQIESLAT</sequence>
<name>A0A9D5CNZ3_9LILI</name>
<dbReference type="Proteomes" id="UP001085076">
    <property type="component" value="Miscellaneous, Linkage group lg03"/>
</dbReference>
<dbReference type="Pfam" id="PF13041">
    <property type="entry name" value="PPR_2"/>
    <property type="match status" value="3"/>
</dbReference>
<comment type="caution">
    <text evidence="4">The sequence shown here is derived from an EMBL/GenBank/DDBJ whole genome shotgun (WGS) entry which is preliminary data.</text>
</comment>
<dbReference type="Gene3D" id="1.25.40.10">
    <property type="entry name" value="Tetratricopeptide repeat domain"/>
    <property type="match status" value="4"/>
</dbReference>
<evidence type="ECO:0000256" key="3">
    <source>
        <dbReference type="PROSITE-ProRule" id="PRU00708"/>
    </source>
</evidence>
<keyword evidence="5" id="KW-1185">Reference proteome</keyword>
<gene>
    <name evidence="4" type="ORF">J5N97_012445</name>
</gene>
<feature type="repeat" description="PPR" evidence="3">
    <location>
        <begin position="185"/>
        <end position="215"/>
    </location>
</feature>
<evidence type="ECO:0000256" key="2">
    <source>
        <dbReference type="ARBA" id="ARBA00022737"/>
    </source>
</evidence>
<organism evidence="4 5">
    <name type="scientific">Dioscorea zingiberensis</name>
    <dbReference type="NCBI Taxonomy" id="325984"/>
    <lineage>
        <taxon>Eukaryota</taxon>
        <taxon>Viridiplantae</taxon>
        <taxon>Streptophyta</taxon>
        <taxon>Embryophyta</taxon>
        <taxon>Tracheophyta</taxon>
        <taxon>Spermatophyta</taxon>
        <taxon>Magnoliopsida</taxon>
        <taxon>Liliopsida</taxon>
        <taxon>Dioscoreales</taxon>
        <taxon>Dioscoreaceae</taxon>
        <taxon>Dioscorea</taxon>
    </lineage>
</organism>
<accession>A0A9D5CNZ3</accession>
<dbReference type="Pfam" id="PF12854">
    <property type="entry name" value="PPR_1"/>
    <property type="match status" value="2"/>
</dbReference>
<feature type="repeat" description="PPR" evidence="3">
    <location>
        <begin position="434"/>
        <end position="468"/>
    </location>
</feature>
<dbReference type="AlphaFoldDB" id="A0A9D5CNZ3"/>
<evidence type="ECO:0008006" key="6">
    <source>
        <dbReference type="Google" id="ProtNLM"/>
    </source>
</evidence>
<proteinExistence type="inferred from homology"/>
<dbReference type="PANTHER" id="PTHR46128:SF194">
    <property type="entry name" value="PENTACOTRIPEPTIDE-REPEAT REGION OF PRORP DOMAIN-CONTAINING PROTEIN"/>
    <property type="match status" value="1"/>
</dbReference>
<keyword evidence="2" id="KW-0677">Repeat</keyword>
<evidence type="ECO:0000313" key="4">
    <source>
        <dbReference type="EMBL" id="KAJ0976971.1"/>
    </source>
</evidence>
<comment type="similarity">
    <text evidence="1">Belongs to the PPR family. P subfamily.</text>
</comment>
<feature type="repeat" description="PPR" evidence="3">
    <location>
        <begin position="324"/>
        <end position="359"/>
    </location>
</feature>
<feature type="repeat" description="PPR" evidence="3">
    <location>
        <begin position="289"/>
        <end position="323"/>
    </location>
</feature>
<dbReference type="EMBL" id="JAGGNH010000003">
    <property type="protein sequence ID" value="KAJ0976971.1"/>
    <property type="molecule type" value="Genomic_DNA"/>
</dbReference>
<dbReference type="InterPro" id="IPR002885">
    <property type="entry name" value="PPR_rpt"/>
</dbReference>
<dbReference type="NCBIfam" id="TIGR00756">
    <property type="entry name" value="PPR"/>
    <property type="match status" value="6"/>
</dbReference>
<reference evidence="4" key="1">
    <citation type="submission" date="2021-03" db="EMBL/GenBank/DDBJ databases">
        <authorList>
            <person name="Li Z."/>
            <person name="Yang C."/>
        </authorList>
    </citation>
    <scope>NUCLEOTIDE SEQUENCE</scope>
    <source>
        <strain evidence="4">Dzin_1.0</strain>
        <tissue evidence="4">Leaf</tissue>
    </source>
</reference>
<reference evidence="4" key="2">
    <citation type="journal article" date="2022" name="Hortic Res">
        <title>The genome of Dioscorea zingiberensis sheds light on the biosynthesis, origin and evolution of the medicinally important diosgenin saponins.</title>
        <authorList>
            <person name="Li Y."/>
            <person name="Tan C."/>
            <person name="Li Z."/>
            <person name="Guo J."/>
            <person name="Li S."/>
            <person name="Chen X."/>
            <person name="Wang C."/>
            <person name="Dai X."/>
            <person name="Yang H."/>
            <person name="Song W."/>
            <person name="Hou L."/>
            <person name="Xu J."/>
            <person name="Tong Z."/>
            <person name="Xu A."/>
            <person name="Yuan X."/>
            <person name="Wang W."/>
            <person name="Yang Q."/>
            <person name="Chen L."/>
            <person name="Sun Z."/>
            <person name="Wang K."/>
            <person name="Pan B."/>
            <person name="Chen J."/>
            <person name="Bao Y."/>
            <person name="Liu F."/>
            <person name="Qi X."/>
            <person name="Gang D.R."/>
            <person name="Wen J."/>
            <person name="Li J."/>
        </authorList>
    </citation>
    <scope>NUCLEOTIDE SEQUENCE</scope>
    <source>
        <strain evidence="4">Dzin_1.0</strain>
    </source>
</reference>
<feature type="repeat" description="PPR" evidence="3">
    <location>
        <begin position="360"/>
        <end position="390"/>
    </location>
</feature>
<dbReference type="InterPro" id="IPR050872">
    <property type="entry name" value="PPR_P_subfamily"/>
</dbReference>
<evidence type="ECO:0000313" key="5">
    <source>
        <dbReference type="Proteomes" id="UP001085076"/>
    </source>
</evidence>